<name>A0A146AGP9_9BORD</name>
<organism evidence="4 5">
    <name type="scientific">Bordetella trematum</name>
    <dbReference type="NCBI Taxonomy" id="123899"/>
    <lineage>
        <taxon>Bacteria</taxon>
        <taxon>Pseudomonadati</taxon>
        <taxon>Pseudomonadota</taxon>
        <taxon>Betaproteobacteria</taxon>
        <taxon>Burkholderiales</taxon>
        <taxon>Alcaligenaceae</taxon>
        <taxon>Bordetella</taxon>
    </lineage>
</organism>
<dbReference type="Proteomes" id="UP000076825">
    <property type="component" value="Chromosome 1"/>
</dbReference>
<dbReference type="GO" id="GO:0015074">
    <property type="term" value="P:DNA integration"/>
    <property type="evidence" value="ECO:0007669"/>
    <property type="project" value="UniProtKB-KW"/>
</dbReference>
<dbReference type="GO" id="GO:0006310">
    <property type="term" value="P:DNA recombination"/>
    <property type="evidence" value="ECO:0007669"/>
    <property type="project" value="UniProtKB-KW"/>
</dbReference>
<dbReference type="InterPro" id="IPR013762">
    <property type="entry name" value="Integrase-like_cat_sf"/>
</dbReference>
<proteinExistence type="inferred from homology"/>
<dbReference type="AlphaFoldDB" id="A0A146AGP9"/>
<dbReference type="STRING" id="123899.SAMEA3906487_03761"/>
<dbReference type="PATRIC" id="fig|123899.6.peg.3760"/>
<accession>A0A146AGP9</accession>
<evidence type="ECO:0000256" key="1">
    <source>
        <dbReference type="ARBA" id="ARBA00008857"/>
    </source>
</evidence>
<dbReference type="Gene3D" id="1.10.443.10">
    <property type="entry name" value="Intergrase catalytic core"/>
    <property type="match status" value="1"/>
</dbReference>
<evidence type="ECO:0000256" key="2">
    <source>
        <dbReference type="ARBA" id="ARBA00022908"/>
    </source>
</evidence>
<dbReference type="InterPro" id="IPR011010">
    <property type="entry name" value="DNA_brk_join_enz"/>
</dbReference>
<comment type="similarity">
    <text evidence="1">Belongs to the 'phage' integrase family.</text>
</comment>
<evidence type="ECO:0000256" key="3">
    <source>
        <dbReference type="ARBA" id="ARBA00023172"/>
    </source>
</evidence>
<evidence type="ECO:0000313" key="4">
    <source>
        <dbReference type="EMBL" id="SAI73578.1"/>
    </source>
</evidence>
<sequence length="189" mass="21272">MATAARVGELYTARREHIFTDEHTIARLGAGRWHIPSSKTGPAVDIPLAPPVVEWFRELDALVMQSAYLLPARWVARLEGNGGDHHVDENTIAFAIDYWLAGHKPDVRRFTLHDLRSTAKSYLRSLGVMRDISEMCLNHKLPGVEGIYDQYTYWPERRDALAELAALYVSHQGEVQATGNARNAIRLIA</sequence>
<dbReference type="EMBL" id="LT546645">
    <property type="protein sequence ID" value="SAI73578.1"/>
    <property type="molecule type" value="Genomic_DNA"/>
</dbReference>
<protein>
    <recommendedName>
        <fullName evidence="6">Integrase</fullName>
    </recommendedName>
</protein>
<dbReference type="PANTHER" id="PTHR30629">
    <property type="entry name" value="PROPHAGE INTEGRASE"/>
    <property type="match status" value="1"/>
</dbReference>
<dbReference type="GO" id="GO:0003677">
    <property type="term" value="F:DNA binding"/>
    <property type="evidence" value="ECO:0007669"/>
    <property type="project" value="InterPro"/>
</dbReference>
<dbReference type="KEGG" id="btrm:SAMEA390648703761"/>
<dbReference type="GeneID" id="71769460"/>
<dbReference type="InterPro" id="IPR050808">
    <property type="entry name" value="Phage_Integrase"/>
</dbReference>
<keyword evidence="2" id="KW-0229">DNA integration</keyword>
<gene>
    <name evidence="4" type="ORF">SAMEA3906487_03761</name>
</gene>
<dbReference type="PANTHER" id="PTHR30629:SF2">
    <property type="entry name" value="PROPHAGE INTEGRASE INTS-RELATED"/>
    <property type="match status" value="1"/>
</dbReference>
<keyword evidence="5" id="KW-1185">Reference proteome</keyword>
<dbReference type="SUPFAM" id="SSF56349">
    <property type="entry name" value="DNA breaking-rejoining enzymes"/>
    <property type="match status" value="1"/>
</dbReference>
<evidence type="ECO:0000313" key="5">
    <source>
        <dbReference type="Proteomes" id="UP000076825"/>
    </source>
</evidence>
<reference evidence="4 5" key="1">
    <citation type="submission" date="2016-04" db="EMBL/GenBank/DDBJ databases">
        <authorList>
            <consortium name="Pathogen Informatics"/>
        </authorList>
    </citation>
    <scope>NUCLEOTIDE SEQUENCE [LARGE SCALE GENOMIC DNA]</scope>
    <source>
        <strain evidence="4 5">H044680328</strain>
    </source>
</reference>
<keyword evidence="3" id="KW-0233">DNA recombination</keyword>
<evidence type="ECO:0008006" key="6">
    <source>
        <dbReference type="Google" id="ProtNLM"/>
    </source>
</evidence>
<dbReference type="RefSeq" id="WP_231940066.1">
    <property type="nucleotide sequence ID" value="NZ_CP016340.1"/>
</dbReference>